<evidence type="ECO:0000256" key="2">
    <source>
        <dbReference type="ARBA" id="ARBA00012438"/>
    </source>
</evidence>
<evidence type="ECO:0000259" key="10">
    <source>
        <dbReference type="PROSITE" id="PS50109"/>
    </source>
</evidence>
<dbReference type="AlphaFoldDB" id="A0A147KG12"/>
<evidence type="ECO:0000313" key="11">
    <source>
        <dbReference type="EMBL" id="KUP96159.1"/>
    </source>
</evidence>
<evidence type="ECO:0000256" key="6">
    <source>
        <dbReference type="ARBA" id="ARBA00022777"/>
    </source>
</evidence>
<keyword evidence="3" id="KW-0597">Phosphoprotein</keyword>
<dbReference type="PROSITE" id="PS50109">
    <property type="entry name" value="HIS_KIN"/>
    <property type="match status" value="1"/>
</dbReference>
<feature type="compositionally biased region" description="Basic and acidic residues" evidence="8">
    <location>
        <begin position="713"/>
        <end position="736"/>
    </location>
</feature>
<dbReference type="Gene3D" id="3.30.565.10">
    <property type="entry name" value="Histidine kinase-like ATPase, C-terminal domain"/>
    <property type="match status" value="1"/>
</dbReference>
<dbReference type="InterPro" id="IPR005467">
    <property type="entry name" value="His_kinase_dom"/>
</dbReference>
<sequence>MSGPGGTGRGIRTQLNKIVLIPAITFLVLFAVLSTATVTQVLALRAAALQSEEGIRLYAALVELQRERVLAAEYLGAPSPEGLGALREQQTATDEALTAVDLAEEDLDEADLRSALDEREALREDVADLRVSRTESHRRYSAVIAAGIDHYAEHTRQFGDGTAVAAGGVLVQAMRAQETFAQADALLAGARAAGELAEAERITFSGLISELERRLNELRWALAGPAARHYLSLAESSEWEGLVDTAVLITGWQPPRDGGTQAPDLPPAVAAWEADADSVNAVLVEMTKTQARATVDTTRAASAQVLSTAVGGSILALFAGALAYGIASKTAARLTDRLSRLRRDTLDLAGSELPEIVRRLEQGDNVDLRTQPRRLDYGTDEIGQVADAFNTAQRTAVAAAVRQAEIRAGANRVFLALAHRDQSLLQRQLHLLDRVEREEEDPDLLEYLFQLDHLATRGRRNAENLIILAGGRPGRRWRSPVPLVDVLRSAVSEIEDYARITVFPVPELALRGECVADVVHLFAELVENAARYSPPHTKVEVHTERVSKGVAVEVRDHGLGMSEEDLAAANRRLTTVPEFDVMALDEDARLGLFVVARLAAKHDIQVRLRAHTGGGTQAIVLLSDTLVVGTGADDRDQAPDAEPAPPSTPAPRAPQEGRADVLLPAGAGGEASNGGTDPRPPLPRRRRQTHLAAQLRDGGGPPSTRSAPARARRSPEEARRMIEAFHRGTRRGRDSDPAPFSGPVAE</sequence>
<dbReference type="InterPro" id="IPR036890">
    <property type="entry name" value="HATPase_C_sf"/>
</dbReference>
<dbReference type="InterPro" id="IPR013587">
    <property type="entry name" value="Nitrate/nitrite_sensing"/>
</dbReference>
<feature type="transmembrane region" description="Helical" evidence="9">
    <location>
        <begin position="305"/>
        <end position="327"/>
    </location>
</feature>
<dbReference type="RefSeq" id="WP_068758013.1">
    <property type="nucleotide sequence ID" value="NZ_KQ950184.1"/>
</dbReference>
<comment type="caution">
    <text evidence="11">The sequence shown here is derived from an EMBL/GenBank/DDBJ whole genome shotgun (WGS) entry which is preliminary data.</text>
</comment>
<keyword evidence="9" id="KW-0472">Membrane</keyword>
<feature type="transmembrane region" description="Helical" evidence="9">
    <location>
        <begin position="18"/>
        <end position="43"/>
    </location>
</feature>
<dbReference type="EMBL" id="LGEM01000099">
    <property type="protein sequence ID" value="KUP96159.1"/>
    <property type="molecule type" value="Genomic_DNA"/>
</dbReference>
<dbReference type="GO" id="GO:0000160">
    <property type="term" value="P:phosphorelay signal transduction system"/>
    <property type="evidence" value="ECO:0007669"/>
    <property type="project" value="TreeGrafter"/>
</dbReference>
<reference evidence="12" key="1">
    <citation type="journal article" date="2017" name="Acta Aliment.">
        <title>Plant polysaccharide degrading enzyme system of Thermpbifida cellulosilytica TB100 revealed by de novo genome project data.</title>
        <authorList>
            <person name="Toth A."/>
            <person name="Baka E."/>
            <person name="Luzics S."/>
            <person name="Bata-Vidacs I."/>
            <person name="Nagy I."/>
            <person name="Balint B."/>
            <person name="Herceg R."/>
            <person name="Olasz F."/>
            <person name="Wilk T."/>
            <person name="Nagy T."/>
            <person name="Kriszt B."/>
            <person name="Nagy I."/>
            <person name="Kukolya J."/>
        </authorList>
    </citation>
    <scope>NUCLEOTIDE SEQUENCE [LARGE SCALE GENOMIC DNA]</scope>
    <source>
        <strain evidence="12">TB100</strain>
    </source>
</reference>
<keyword evidence="4" id="KW-0808">Transferase</keyword>
<dbReference type="SMART" id="SM00387">
    <property type="entry name" value="HATPase_c"/>
    <property type="match status" value="1"/>
</dbReference>
<dbReference type="Proteomes" id="UP000074382">
    <property type="component" value="Unassembled WGS sequence"/>
</dbReference>
<proteinExistence type="predicted"/>
<organism evidence="11 12">
    <name type="scientific">Thermobifida cellulosilytica TB100</name>
    <dbReference type="NCBI Taxonomy" id="665004"/>
    <lineage>
        <taxon>Bacteria</taxon>
        <taxon>Bacillati</taxon>
        <taxon>Actinomycetota</taxon>
        <taxon>Actinomycetes</taxon>
        <taxon>Streptosporangiales</taxon>
        <taxon>Nocardiopsidaceae</taxon>
        <taxon>Thermobifida</taxon>
    </lineage>
</organism>
<evidence type="ECO:0000256" key="3">
    <source>
        <dbReference type="ARBA" id="ARBA00022553"/>
    </source>
</evidence>
<dbReference type="OrthoDB" id="3845898at2"/>
<protein>
    <recommendedName>
        <fullName evidence="2">histidine kinase</fullName>
        <ecNumber evidence="2">2.7.13.3</ecNumber>
    </recommendedName>
</protein>
<dbReference type="PANTHER" id="PTHR45436:SF5">
    <property type="entry name" value="SENSOR HISTIDINE KINASE TRCS"/>
    <property type="match status" value="1"/>
</dbReference>
<feature type="region of interest" description="Disordered" evidence="8">
    <location>
        <begin position="630"/>
        <end position="746"/>
    </location>
</feature>
<dbReference type="PANTHER" id="PTHR45436">
    <property type="entry name" value="SENSOR HISTIDINE KINASE YKOH"/>
    <property type="match status" value="1"/>
</dbReference>
<dbReference type="Pfam" id="PF08376">
    <property type="entry name" value="NIT"/>
    <property type="match status" value="1"/>
</dbReference>
<dbReference type="SUPFAM" id="SSF55874">
    <property type="entry name" value="ATPase domain of HSP90 chaperone/DNA topoisomerase II/histidine kinase"/>
    <property type="match status" value="1"/>
</dbReference>
<dbReference type="EC" id="2.7.13.3" evidence="2"/>
<gene>
    <name evidence="11" type="ORF">AC529_14015</name>
</gene>
<evidence type="ECO:0000313" key="12">
    <source>
        <dbReference type="Proteomes" id="UP000074382"/>
    </source>
</evidence>
<feature type="domain" description="Histidine kinase" evidence="10">
    <location>
        <begin position="518"/>
        <end position="626"/>
    </location>
</feature>
<dbReference type="Pfam" id="PF02518">
    <property type="entry name" value="HATPase_c"/>
    <property type="match status" value="1"/>
</dbReference>
<evidence type="ECO:0000256" key="8">
    <source>
        <dbReference type="SAM" id="MobiDB-lite"/>
    </source>
</evidence>
<dbReference type="InterPro" id="IPR003594">
    <property type="entry name" value="HATPase_dom"/>
</dbReference>
<evidence type="ECO:0000256" key="7">
    <source>
        <dbReference type="ARBA" id="ARBA00022989"/>
    </source>
</evidence>
<keyword evidence="6" id="KW-0418">Kinase</keyword>
<dbReference type="STRING" id="665004.AC529_14015"/>
<keyword evidence="11" id="KW-0547">Nucleotide-binding</keyword>
<feature type="compositionally biased region" description="Pro residues" evidence="8">
    <location>
        <begin position="642"/>
        <end position="652"/>
    </location>
</feature>
<dbReference type="PATRIC" id="fig|665004.4.peg.3447"/>
<name>A0A147KG12_THECS</name>
<dbReference type="GO" id="GO:0005886">
    <property type="term" value="C:plasma membrane"/>
    <property type="evidence" value="ECO:0007669"/>
    <property type="project" value="TreeGrafter"/>
</dbReference>
<comment type="catalytic activity">
    <reaction evidence="1">
        <text>ATP + protein L-histidine = ADP + protein N-phospho-L-histidine.</text>
        <dbReference type="EC" id="2.7.13.3"/>
    </reaction>
</comment>
<evidence type="ECO:0000256" key="9">
    <source>
        <dbReference type="SAM" id="Phobius"/>
    </source>
</evidence>
<dbReference type="InterPro" id="IPR050428">
    <property type="entry name" value="TCS_sensor_his_kinase"/>
</dbReference>
<evidence type="ECO:0000256" key="1">
    <source>
        <dbReference type="ARBA" id="ARBA00000085"/>
    </source>
</evidence>
<keyword evidence="7 9" id="KW-1133">Transmembrane helix</keyword>
<keyword evidence="5 9" id="KW-0812">Transmembrane</keyword>
<keyword evidence="11" id="KW-0067">ATP-binding</keyword>
<evidence type="ECO:0000256" key="5">
    <source>
        <dbReference type="ARBA" id="ARBA00022692"/>
    </source>
</evidence>
<dbReference type="GO" id="GO:0004673">
    <property type="term" value="F:protein histidine kinase activity"/>
    <property type="evidence" value="ECO:0007669"/>
    <property type="project" value="UniProtKB-EC"/>
</dbReference>
<accession>A0A147KG12</accession>
<dbReference type="GO" id="GO:0005524">
    <property type="term" value="F:ATP binding"/>
    <property type="evidence" value="ECO:0007669"/>
    <property type="project" value="UniProtKB-KW"/>
</dbReference>
<evidence type="ECO:0000256" key="4">
    <source>
        <dbReference type="ARBA" id="ARBA00022679"/>
    </source>
</evidence>
<keyword evidence="12" id="KW-1185">Reference proteome</keyword>